<dbReference type="InterPro" id="IPR001841">
    <property type="entry name" value="Znf_RING"/>
</dbReference>
<name>A0ABR0WA66_REHGL</name>
<keyword evidence="5" id="KW-0479">Metal-binding</keyword>
<feature type="transmembrane region" description="Helical" evidence="10">
    <location>
        <begin position="49"/>
        <end position="72"/>
    </location>
</feature>
<organism evidence="12 13">
    <name type="scientific">Rehmannia glutinosa</name>
    <name type="common">Chinese foxglove</name>
    <dbReference type="NCBI Taxonomy" id="99300"/>
    <lineage>
        <taxon>Eukaryota</taxon>
        <taxon>Viridiplantae</taxon>
        <taxon>Streptophyta</taxon>
        <taxon>Embryophyta</taxon>
        <taxon>Tracheophyta</taxon>
        <taxon>Spermatophyta</taxon>
        <taxon>Magnoliopsida</taxon>
        <taxon>eudicotyledons</taxon>
        <taxon>Gunneridae</taxon>
        <taxon>Pentapetalae</taxon>
        <taxon>asterids</taxon>
        <taxon>lamiids</taxon>
        <taxon>Lamiales</taxon>
        <taxon>Orobanchaceae</taxon>
        <taxon>Rehmannieae</taxon>
        <taxon>Rehmannia</taxon>
    </lineage>
</organism>
<evidence type="ECO:0000256" key="4">
    <source>
        <dbReference type="ARBA" id="ARBA00022679"/>
    </source>
</evidence>
<dbReference type="Pfam" id="PF13639">
    <property type="entry name" value="zf-RING_2"/>
    <property type="match status" value="1"/>
</dbReference>
<accession>A0ABR0WA66</accession>
<dbReference type="CDD" id="cd16461">
    <property type="entry name" value="RING-H2_EL5-like"/>
    <property type="match status" value="1"/>
</dbReference>
<dbReference type="InterPro" id="IPR044600">
    <property type="entry name" value="ATL1/ATL16-like"/>
</dbReference>
<evidence type="ECO:0000256" key="8">
    <source>
        <dbReference type="ARBA" id="ARBA00022833"/>
    </source>
</evidence>
<evidence type="ECO:0000256" key="3">
    <source>
        <dbReference type="ARBA" id="ARBA00012483"/>
    </source>
</evidence>
<evidence type="ECO:0000256" key="1">
    <source>
        <dbReference type="ARBA" id="ARBA00000900"/>
    </source>
</evidence>
<keyword evidence="8" id="KW-0862">Zinc</keyword>
<evidence type="ECO:0000256" key="9">
    <source>
        <dbReference type="PROSITE-ProRule" id="PRU00175"/>
    </source>
</evidence>
<gene>
    <name evidence="12" type="ORF">DH2020_023428</name>
</gene>
<dbReference type="EMBL" id="JABTTQ020000013">
    <property type="protein sequence ID" value="KAK6143080.1"/>
    <property type="molecule type" value="Genomic_DNA"/>
</dbReference>
<keyword evidence="6 9" id="KW-0863">Zinc-finger</keyword>
<dbReference type="EC" id="2.3.2.27" evidence="3"/>
<comment type="caution">
    <text evidence="12">The sequence shown here is derived from an EMBL/GenBank/DDBJ whole genome shotgun (WGS) entry which is preliminary data.</text>
</comment>
<comment type="catalytic activity">
    <reaction evidence="1">
        <text>S-ubiquitinyl-[E2 ubiquitin-conjugating enzyme]-L-cysteine + [acceptor protein]-L-lysine = [E2 ubiquitin-conjugating enzyme]-L-cysteine + N(6)-ubiquitinyl-[acceptor protein]-L-lysine.</text>
        <dbReference type="EC" id="2.3.2.27"/>
    </reaction>
</comment>
<keyword evidence="7" id="KW-0833">Ubl conjugation pathway</keyword>
<evidence type="ECO:0000259" key="11">
    <source>
        <dbReference type="PROSITE" id="PS50089"/>
    </source>
</evidence>
<feature type="domain" description="RING-type" evidence="11">
    <location>
        <begin position="135"/>
        <end position="177"/>
    </location>
</feature>
<evidence type="ECO:0000256" key="6">
    <source>
        <dbReference type="ARBA" id="ARBA00022771"/>
    </source>
</evidence>
<protein>
    <recommendedName>
        <fullName evidence="3">RING-type E3 ubiquitin transferase</fullName>
        <ecNumber evidence="3">2.3.2.27</ecNumber>
    </recommendedName>
</protein>
<dbReference type="Proteomes" id="UP001318860">
    <property type="component" value="Unassembled WGS sequence"/>
</dbReference>
<evidence type="ECO:0000313" key="12">
    <source>
        <dbReference type="EMBL" id="KAK6143080.1"/>
    </source>
</evidence>
<comment type="pathway">
    <text evidence="2">Protein modification; protein ubiquitination.</text>
</comment>
<evidence type="ECO:0000256" key="2">
    <source>
        <dbReference type="ARBA" id="ARBA00004906"/>
    </source>
</evidence>
<evidence type="ECO:0000256" key="7">
    <source>
        <dbReference type="ARBA" id="ARBA00022786"/>
    </source>
</evidence>
<dbReference type="Gene3D" id="3.30.40.10">
    <property type="entry name" value="Zinc/RING finger domain, C3HC4 (zinc finger)"/>
    <property type="match status" value="1"/>
</dbReference>
<keyword evidence="10" id="KW-0812">Transmembrane</keyword>
<dbReference type="PANTHER" id="PTHR46913">
    <property type="entry name" value="RING-H2 FINGER PROTEIN ATL16"/>
    <property type="match status" value="1"/>
</dbReference>
<evidence type="ECO:0000313" key="13">
    <source>
        <dbReference type="Proteomes" id="UP001318860"/>
    </source>
</evidence>
<keyword evidence="4" id="KW-0808">Transferase</keyword>
<sequence>MGSVGNQNPWAPYDNYRDCSQGICSIYCPQFCYFFFPPPPPSDDDSTPFSPLIIAIIGVLASAFLLVSYYTVVTRYCKRRNGQNTSLETEENHHDDQIGHDQWRVAATGLDESVIKTIAVCKYRKEDGLIEGTECSVCLSEFQENESLRLLPKCSHAFHLPCIDTWLKSHSNCPLCRANVVAIAHPVQPQDSQASFALNVDTYESHRPNDDLILEVDDSQRNCVEQVVGDRQRNFVEQVVGDIENTGNREIRNENVGSDENGVKRFRRSISLGAFPFQRHLLISDVLKIEGSDEDLLQVGKDQYSWRGNIGSSKGFVRSHDAMKRDPIMPNICKYVAVRSSSRAQANEENELEAFAGFFGELLLALLPYQKKVSSRLASPPLESSKTPLA</sequence>
<evidence type="ECO:0000256" key="10">
    <source>
        <dbReference type="SAM" id="Phobius"/>
    </source>
</evidence>
<dbReference type="SUPFAM" id="SSF57850">
    <property type="entry name" value="RING/U-box"/>
    <property type="match status" value="1"/>
</dbReference>
<evidence type="ECO:0000256" key="5">
    <source>
        <dbReference type="ARBA" id="ARBA00022723"/>
    </source>
</evidence>
<proteinExistence type="predicted"/>
<dbReference type="SMART" id="SM00184">
    <property type="entry name" value="RING"/>
    <property type="match status" value="1"/>
</dbReference>
<dbReference type="PROSITE" id="PS50089">
    <property type="entry name" value="ZF_RING_2"/>
    <property type="match status" value="1"/>
</dbReference>
<keyword evidence="13" id="KW-1185">Reference proteome</keyword>
<keyword evidence="10" id="KW-0472">Membrane</keyword>
<dbReference type="InterPro" id="IPR013083">
    <property type="entry name" value="Znf_RING/FYVE/PHD"/>
</dbReference>
<keyword evidence="10" id="KW-1133">Transmembrane helix</keyword>
<dbReference type="PANTHER" id="PTHR46913:SF22">
    <property type="entry name" value="RING-TYPE E3 UBIQUITIN TRANSFERASE"/>
    <property type="match status" value="1"/>
</dbReference>
<reference evidence="12 13" key="1">
    <citation type="journal article" date="2021" name="Comput. Struct. Biotechnol. J.">
        <title>De novo genome assembly of the potent medicinal plant Rehmannia glutinosa using nanopore technology.</title>
        <authorList>
            <person name="Ma L."/>
            <person name="Dong C."/>
            <person name="Song C."/>
            <person name="Wang X."/>
            <person name="Zheng X."/>
            <person name="Niu Y."/>
            <person name="Chen S."/>
            <person name="Feng W."/>
        </authorList>
    </citation>
    <scope>NUCLEOTIDE SEQUENCE [LARGE SCALE GENOMIC DNA]</scope>
    <source>
        <strain evidence="12">DH-2019</strain>
    </source>
</reference>